<proteinExistence type="predicted"/>
<organism evidence="2 3">
    <name type="scientific">Duganella phyllosphaerae</name>
    <dbReference type="NCBI Taxonomy" id="762836"/>
    <lineage>
        <taxon>Bacteria</taxon>
        <taxon>Pseudomonadati</taxon>
        <taxon>Pseudomonadota</taxon>
        <taxon>Betaproteobacteria</taxon>
        <taxon>Burkholderiales</taxon>
        <taxon>Oxalobacteraceae</taxon>
        <taxon>Telluria group</taxon>
        <taxon>Duganella</taxon>
    </lineage>
</organism>
<dbReference type="AlphaFoldDB" id="A0A1E7X7G1"/>
<dbReference type="InterPro" id="IPR029058">
    <property type="entry name" value="AB_hydrolase_fold"/>
</dbReference>
<dbReference type="EMBL" id="LROM01000017">
    <property type="protein sequence ID" value="OFA09086.1"/>
    <property type="molecule type" value="Genomic_DNA"/>
</dbReference>
<gene>
    <name evidence="2" type="ORF">DUPY_01970</name>
</gene>
<dbReference type="InterPro" id="IPR053145">
    <property type="entry name" value="AB_hydrolase_Est10"/>
</dbReference>
<dbReference type="PANTHER" id="PTHR43265:SF1">
    <property type="entry name" value="ESTERASE ESTD"/>
    <property type="match status" value="1"/>
</dbReference>
<dbReference type="PATRIC" id="fig|762836.4.peg.209"/>
<dbReference type="Gene3D" id="3.40.50.1820">
    <property type="entry name" value="alpha/beta hydrolase"/>
    <property type="match status" value="1"/>
</dbReference>
<dbReference type="PANTHER" id="PTHR43265">
    <property type="entry name" value="ESTERASE ESTD"/>
    <property type="match status" value="1"/>
</dbReference>
<evidence type="ECO:0000313" key="3">
    <source>
        <dbReference type="Proteomes" id="UP000175989"/>
    </source>
</evidence>
<dbReference type="RefSeq" id="WP_229255193.1">
    <property type="nucleotide sequence ID" value="NZ_LROM01000017.1"/>
</dbReference>
<protein>
    <submittedName>
        <fullName evidence="2">Alpha/beta hydrolase family protein</fullName>
    </submittedName>
</protein>
<name>A0A1E7X7G1_9BURK</name>
<keyword evidence="3" id="KW-1185">Reference proteome</keyword>
<feature type="domain" description="AB hydrolase-1" evidence="1">
    <location>
        <begin position="92"/>
        <end position="302"/>
    </location>
</feature>
<sequence>MVCTLSGGAASAAPAAVKEEQFNFQTFSFARISLQEGESAPVRYYLSKPAQKAPLVLYIQGSGCVPPFSGLGTANRSSNIYSWIPLAAEKRYAVMAVEKPFQSEQPQQGEPGSAVGCAGDFNRHFSYDTWLSTLKQAVRHALARPEVDARRVLVIGMSEGAPMAAGLARELAEVTDVVLIAANGPTQLYDFAANIYRANGSDDDKLKLLQELDRTYSAIAADPNSTSKFAWGHSYLRWSSFFAQSTATNLAHSKARVYLASGMQDDSVPILSTEVLYAQLRTQGRDVTFRRIPLAGHALVPEGRPVPEAQQEYDAFMAWFERR</sequence>
<comment type="caution">
    <text evidence="2">The sequence shown here is derived from an EMBL/GenBank/DDBJ whole genome shotgun (WGS) entry which is preliminary data.</text>
</comment>
<dbReference type="InterPro" id="IPR000073">
    <property type="entry name" value="AB_hydrolase_1"/>
</dbReference>
<evidence type="ECO:0000313" key="2">
    <source>
        <dbReference type="EMBL" id="OFA09086.1"/>
    </source>
</evidence>
<reference evidence="3" key="1">
    <citation type="journal article" date="2016" name="Front. Microbiol.">
        <title>Molecular Keys to the Janthinobacterium and Duganella spp. Interaction with the Plant Pathogen Fusarium graminearum.</title>
        <authorList>
            <person name="Haack F.S."/>
            <person name="Poehlein A."/>
            <person name="Kroger C."/>
            <person name="Voigt C.A."/>
            <person name="Piepenbring M."/>
            <person name="Bode H.B."/>
            <person name="Daniel R."/>
            <person name="Schafer W."/>
            <person name="Streit W.R."/>
        </authorList>
    </citation>
    <scope>NUCLEOTIDE SEQUENCE [LARGE SCALE GENOMIC DNA]</scope>
    <source>
        <strain evidence="3">T54</strain>
    </source>
</reference>
<keyword evidence="2" id="KW-0378">Hydrolase</keyword>
<evidence type="ECO:0000259" key="1">
    <source>
        <dbReference type="Pfam" id="PF12697"/>
    </source>
</evidence>
<accession>A0A1E7X7G1</accession>
<dbReference type="GO" id="GO:0052689">
    <property type="term" value="F:carboxylic ester hydrolase activity"/>
    <property type="evidence" value="ECO:0007669"/>
    <property type="project" value="TreeGrafter"/>
</dbReference>
<dbReference type="Proteomes" id="UP000175989">
    <property type="component" value="Unassembled WGS sequence"/>
</dbReference>
<dbReference type="Pfam" id="PF12697">
    <property type="entry name" value="Abhydrolase_6"/>
    <property type="match status" value="1"/>
</dbReference>
<dbReference type="SUPFAM" id="SSF53474">
    <property type="entry name" value="alpha/beta-Hydrolases"/>
    <property type="match status" value="1"/>
</dbReference>